<feature type="region of interest" description="Disordered" evidence="5">
    <location>
        <begin position="82"/>
        <end position="109"/>
    </location>
</feature>
<proteinExistence type="inferred from homology"/>
<dbReference type="EMBL" id="JAUUTY010000006">
    <property type="protein sequence ID" value="KAK1616471.1"/>
    <property type="molecule type" value="Genomic_DNA"/>
</dbReference>
<dbReference type="InterPro" id="IPR011598">
    <property type="entry name" value="bHLH_dom"/>
</dbReference>
<evidence type="ECO:0000313" key="8">
    <source>
        <dbReference type="Proteomes" id="UP001231189"/>
    </source>
</evidence>
<dbReference type="InterPro" id="IPR036638">
    <property type="entry name" value="HLH_DNA-bd_sf"/>
</dbReference>
<dbReference type="Pfam" id="PF00010">
    <property type="entry name" value="HLH"/>
    <property type="match status" value="1"/>
</dbReference>
<accession>A0AAD8R8X8</accession>
<dbReference type="FunFam" id="4.10.280.10:FF:000061">
    <property type="entry name" value="Transcription factor SPEECHLESS"/>
    <property type="match status" value="1"/>
</dbReference>
<feature type="compositionally biased region" description="Low complexity" evidence="5">
    <location>
        <begin position="196"/>
        <end position="205"/>
    </location>
</feature>
<dbReference type="GO" id="GO:0003700">
    <property type="term" value="F:DNA-binding transcription factor activity"/>
    <property type="evidence" value="ECO:0007669"/>
    <property type="project" value="InterPro"/>
</dbReference>
<keyword evidence="8" id="KW-1185">Reference proteome</keyword>
<dbReference type="CDD" id="cd11448">
    <property type="entry name" value="bHLH_AtFAMA_like"/>
    <property type="match status" value="1"/>
</dbReference>
<evidence type="ECO:0000256" key="5">
    <source>
        <dbReference type="SAM" id="MobiDB-lite"/>
    </source>
</evidence>
<keyword evidence="4" id="KW-0804">Transcription</keyword>
<dbReference type="PANTHER" id="PTHR46684:SF4">
    <property type="entry name" value="TRANSCRIPTION FACTOR SPEECHLESS"/>
    <property type="match status" value="1"/>
</dbReference>
<dbReference type="InterPro" id="IPR044283">
    <property type="entry name" value="FAMA/SPEECHLESS/MUTE-like"/>
</dbReference>
<gene>
    <name evidence="7" type="ORF">QYE76_021988</name>
</gene>
<dbReference type="PANTHER" id="PTHR46684">
    <property type="entry name" value="TRANSCRIPTION FACTOR FAMA"/>
    <property type="match status" value="1"/>
</dbReference>
<dbReference type="Gene3D" id="4.10.280.10">
    <property type="entry name" value="Helix-loop-helix DNA-binding domain"/>
    <property type="match status" value="1"/>
</dbReference>
<protein>
    <recommendedName>
        <fullName evidence="6">BHLH domain-containing protein</fullName>
    </recommendedName>
</protein>
<dbReference type="SUPFAM" id="SSF47459">
    <property type="entry name" value="HLH, helix-loop-helix DNA-binding domain"/>
    <property type="match status" value="1"/>
</dbReference>
<dbReference type="GO" id="GO:0010052">
    <property type="term" value="P:guard cell differentiation"/>
    <property type="evidence" value="ECO:0007669"/>
    <property type="project" value="InterPro"/>
</dbReference>
<reference evidence="7" key="1">
    <citation type="submission" date="2023-07" db="EMBL/GenBank/DDBJ databases">
        <title>A chromosome-level genome assembly of Lolium multiflorum.</title>
        <authorList>
            <person name="Chen Y."/>
            <person name="Copetti D."/>
            <person name="Kolliker R."/>
            <person name="Studer B."/>
        </authorList>
    </citation>
    <scope>NUCLEOTIDE SEQUENCE</scope>
    <source>
        <strain evidence="7">02402/16</strain>
        <tissue evidence="7">Leaf</tissue>
    </source>
</reference>
<dbReference type="GO" id="GO:0005634">
    <property type="term" value="C:nucleus"/>
    <property type="evidence" value="ECO:0007669"/>
    <property type="project" value="TreeGrafter"/>
</dbReference>
<evidence type="ECO:0000256" key="4">
    <source>
        <dbReference type="ARBA" id="ARBA00023163"/>
    </source>
</evidence>
<dbReference type="AlphaFoldDB" id="A0AAD8R8X8"/>
<evidence type="ECO:0000256" key="1">
    <source>
        <dbReference type="ARBA" id="ARBA00005510"/>
    </source>
</evidence>
<comment type="similarity">
    <text evidence="1">Belongs to the bHLH protein family.</text>
</comment>
<sequence>MEDGGLCKLFADDCESWQAASVDADDLVGILETWEECINGLGGGRDSVVPGAAAAFSHPSSVAVVGRAGAVASAMCARPTLGARRHEADDEKSKGAPVRKKTKGSTSAAMVPTAVDDTVDEGAAKMCHITVERNRRKQMNENLAVLRTLMPCFYVKRGDQASVIGGVVDYIKELQQVLHSLEAKKHRKVYAEQVLSPRPATSRAPSPRPPPLTLSPRPFMIKSMQRPLSPRLAVPISPGTPTPGSPYKPCLPHLNAYISPAMTPTTSSSSSSHAYDIVPVPRPYLPTLDSIVTELAAARPTGILLPDVKVEFAGPNLVLKTMSRRAPGQVLKIIAVLERLSLEIIHVSISAVHNATVHSFTIKV</sequence>
<evidence type="ECO:0000313" key="7">
    <source>
        <dbReference type="EMBL" id="KAK1616471.1"/>
    </source>
</evidence>
<organism evidence="7 8">
    <name type="scientific">Lolium multiflorum</name>
    <name type="common">Italian ryegrass</name>
    <name type="synonym">Lolium perenne subsp. multiflorum</name>
    <dbReference type="NCBI Taxonomy" id="4521"/>
    <lineage>
        <taxon>Eukaryota</taxon>
        <taxon>Viridiplantae</taxon>
        <taxon>Streptophyta</taxon>
        <taxon>Embryophyta</taxon>
        <taxon>Tracheophyta</taxon>
        <taxon>Spermatophyta</taxon>
        <taxon>Magnoliopsida</taxon>
        <taxon>Liliopsida</taxon>
        <taxon>Poales</taxon>
        <taxon>Poaceae</taxon>
        <taxon>BOP clade</taxon>
        <taxon>Pooideae</taxon>
        <taxon>Poodae</taxon>
        <taxon>Poeae</taxon>
        <taxon>Poeae Chloroplast Group 2 (Poeae type)</taxon>
        <taxon>Loliodinae</taxon>
        <taxon>Loliinae</taxon>
        <taxon>Lolium</taxon>
    </lineage>
</organism>
<feature type="compositionally biased region" description="Basic and acidic residues" evidence="5">
    <location>
        <begin position="84"/>
        <end position="94"/>
    </location>
</feature>
<evidence type="ECO:0000256" key="3">
    <source>
        <dbReference type="ARBA" id="ARBA00023125"/>
    </source>
</evidence>
<dbReference type="SMART" id="SM00353">
    <property type="entry name" value="HLH"/>
    <property type="match status" value="1"/>
</dbReference>
<dbReference type="Proteomes" id="UP001231189">
    <property type="component" value="Unassembled WGS sequence"/>
</dbReference>
<dbReference type="GO" id="GO:0003677">
    <property type="term" value="F:DNA binding"/>
    <property type="evidence" value="ECO:0007669"/>
    <property type="project" value="UniProtKB-KW"/>
</dbReference>
<evidence type="ECO:0000256" key="2">
    <source>
        <dbReference type="ARBA" id="ARBA00023015"/>
    </source>
</evidence>
<feature type="domain" description="BHLH" evidence="6">
    <location>
        <begin position="123"/>
        <end position="174"/>
    </location>
</feature>
<dbReference type="PROSITE" id="PS50888">
    <property type="entry name" value="BHLH"/>
    <property type="match status" value="1"/>
</dbReference>
<evidence type="ECO:0000259" key="6">
    <source>
        <dbReference type="PROSITE" id="PS50888"/>
    </source>
</evidence>
<dbReference type="GO" id="GO:0046983">
    <property type="term" value="F:protein dimerization activity"/>
    <property type="evidence" value="ECO:0007669"/>
    <property type="project" value="InterPro"/>
</dbReference>
<feature type="region of interest" description="Disordered" evidence="5">
    <location>
        <begin position="194"/>
        <end position="217"/>
    </location>
</feature>
<keyword evidence="2" id="KW-0805">Transcription regulation</keyword>
<keyword evidence="3" id="KW-0238">DNA-binding</keyword>
<name>A0AAD8R8X8_LOLMU</name>
<comment type="caution">
    <text evidence="7">The sequence shown here is derived from an EMBL/GenBank/DDBJ whole genome shotgun (WGS) entry which is preliminary data.</text>
</comment>
<dbReference type="GO" id="GO:0045893">
    <property type="term" value="P:positive regulation of DNA-templated transcription"/>
    <property type="evidence" value="ECO:0007669"/>
    <property type="project" value="TreeGrafter"/>
</dbReference>